<evidence type="ECO:0000313" key="5">
    <source>
        <dbReference type="Proteomes" id="UP000321773"/>
    </source>
</evidence>
<dbReference type="EMBL" id="FPAI01000011">
    <property type="protein sequence ID" value="SFS81072.1"/>
    <property type="molecule type" value="Genomic_DNA"/>
</dbReference>
<dbReference type="OrthoDB" id="2974335at2"/>
<sequence>MDDQHEDQAKELRQRFEQSKTEIDEKRFYTEDEEAQDRSVQEGIDVLGLPPRSRLHEEKKQKVRLKISYAMIRLMVIIFILLVVLLLTYPYWKDTFFNTSHEEVVGAQTFDQSTVKDDARFRLSKEIERQVEGPAGEFVTYEGRLYMTLKDETLVQIVDRFYQTPVILDTIKDINHITSTTEVLPEGTRLFLPHVKK</sequence>
<keyword evidence="1" id="KW-0812">Transmembrane</keyword>
<dbReference type="AlphaFoldDB" id="A0A1I6SW02"/>
<dbReference type="STRING" id="306541.SAMN05421668_1114"/>
<dbReference type="Proteomes" id="UP000199139">
    <property type="component" value="Unassembled WGS sequence"/>
</dbReference>
<protein>
    <recommendedName>
        <fullName evidence="6">LysM domain-containing protein</fullName>
    </recommendedName>
</protein>
<evidence type="ECO:0000256" key="1">
    <source>
        <dbReference type="SAM" id="Phobius"/>
    </source>
</evidence>
<accession>A0A1I6SW02</accession>
<reference evidence="2 5" key="2">
    <citation type="submission" date="2019-07" db="EMBL/GenBank/DDBJ databases">
        <title>Whole genome shotgun sequence of Halolactibacillus miurensis NBRC 100873.</title>
        <authorList>
            <person name="Hosoyama A."/>
            <person name="Uohara A."/>
            <person name="Ohji S."/>
            <person name="Ichikawa N."/>
        </authorList>
    </citation>
    <scope>NUCLEOTIDE SEQUENCE [LARGE SCALE GENOMIC DNA]</scope>
    <source>
        <strain evidence="2 5">NBRC 100873</strain>
    </source>
</reference>
<dbReference type="RefSeq" id="WP_062319288.1">
    <property type="nucleotide sequence ID" value="NZ_BJWJ01000010.1"/>
</dbReference>
<dbReference type="Proteomes" id="UP000321773">
    <property type="component" value="Unassembled WGS sequence"/>
</dbReference>
<dbReference type="EMBL" id="BJWJ01000010">
    <property type="protein sequence ID" value="GEM04322.1"/>
    <property type="molecule type" value="Genomic_DNA"/>
</dbReference>
<reference evidence="3 4" key="1">
    <citation type="submission" date="2016-10" db="EMBL/GenBank/DDBJ databases">
        <authorList>
            <person name="de Groot N.N."/>
        </authorList>
    </citation>
    <scope>NUCLEOTIDE SEQUENCE [LARGE SCALE GENOMIC DNA]</scope>
    <source>
        <strain evidence="3 4">DSM 17074</strain>
    </source>
</reference>
<keyword evidence="1" id="KW-1133">Transmembrane helix</keyword>
<evidence type="ECO:0000313" key="3">
    <source>
        <dbReference type="EMBL" id="SFS81072.1"/>
    </source>
</evidence>
<evidence type="ECO:0000313" key="4">
    <source>
        <dbReference type="Proteomes" id="UP000199139"/>
    </source>
</evidence>
<evidence type="ECO:0000313" key="2">
    <source>
        <dbReference type="EMBL" id="GEM04322.1"/>
    </source>
</evidence>
<name>A0A1I6SW02_9BACI</name>
<feature type="transmembrane region" description="Helical" evidence="1">
    <location>
        <begin position="70"/>
        <end position="92"/>
    </location>
</feature>
<keyword evidence="5" id="KW-1185">Reference proteome</keyword>
<keyword evidence="1" id="KW-0472">Membrane</keyword>
<evidence type="ECO:0008006" key="6">
    <source>
        <dbReference type="Google" id="ProtNLM"/>
    </source>
</evidence>
<organism evidence="3 4">
    <name type="scientific">Halolactibacillus miurensis</name>
    <dbReference type="NCBI Taxonomy" id="306541"/>
    <lineage>
        <taxon>Bacteria</taxon>
        <taxon>Bacillati</taxon>
        <taxon>Bacillota</taxon>
        <taxon>Bacilli</taxon>
        <taxon>Bacillales</taxon>
        <taxon>Bacillaceae</taxon>
        <taxon>Halolactibacillus</taxon>
    </lineage>
</organism>
<gene>
    <name evidence="2" type="ORF">HMI01_13100</name>
    <name evidence="3" type="ORF">SAMN05421668_1114</name>
</gene>
<proteinExistence type="predicted"/>